<dbReference type="EMBL" id="FPHF01000029">
    <property type="protein sequence ID" value="SFV55107.1"/>
    <property type="molecule type" value="Genomic_DNA"/>
</dbReference>
<name>A0A1W1BNQ5_9ZZZZ</name>
<evidence type="ECO:0000313" key="1">
    <source>
        <dbReference type="EMBL" id="SFV55107.1"/>
    </source>
</evidence>
<protein>
    <recommendedName>
        <fullName evidence="2">DUF507 domain-containing protein</fullName>
    </recommendedName>
</protein>
<sequence>MKLSLKTIPHISSKIAIDLNKSGVVTMTKGLEPVASEAVKVLEENVKQEMALEDKVDLICDENEEEIEFQLVDERQLFFMIKKKLAPEFGVILNYEERFSDISHKILDELYEEDLIHFDVTENRIKNIIYNAITGFIADSSEIEDAVMDKIRSYKKRYIPGTDEFDILHEKLYHEEMMKRGME</sequence>
<dbReference type="Pfam" id="PF04368">
    <property type="entry name" value="DUF507"/>
    <property type="match status" value="1"/>
</dbReference>
<dbReference type="AlphaFoldDB" id="A0A1W1BNQ5"/>
<dbReference type="InterPro" id="IPR007463">
    <property type="entry name" value="DUF507"/>
</dbReference>
<accession>A0A1W1BNQ5</accession>
<evidence type="ECO:0008006" key="2">
    <source>
        <dbReference type="Google" id="ProtNLM"/>
    </source>
</evidence>
<organism evidence="1">
    <name type="scientific">hydrothermal vent metagenome</name>
    <dbReference type="NCBI Taxonomy" id="652676"/>
    <lineage>
        <taxon>unclassified sequences</taxon>
        <taxon>metagenomes</taxon>
        <taxon>ecological metagenomes</taxon>
    </lineage>
</organism>
<proteinExistence type="predicted"/>
<reference evidence="1" key="1">
    <citation type="submission" date="2016-10" db="EMBL/GenBank/DDBJ databases">
        <authorList>
            <person name="de Groot N.N."/>
        </authorList>
    </citation>
    <scope>NUCLEOTIDE SEQUENCE</scope>
</reference>
<gene>
    <name evidence="1" type="ORF">MNB_SM-4-1478</name>
</gene>